<keyword evidence="4" id="KW-0804">Transcription</keyword>
<dbReference type="InterPro" id="IPR005119">
    <property type="entry name" value="LysR_subst-bd"/>
</dbReference>
<dbReference type="RefSeq" id="WP_111535720.1">
    <property type="nucleotide sequence ID" value="NZ_QKZL01000002.1"/>
</dbReference>
<dbReference type="InterPro" id="IPR036388">
    <property type="entry name" value="WH-like_DNA-bd_sf"/>
</dbReference>
<dbReference type="GO" id="GO:0003677">
    <property type="term" value="F:DNA binding"/>
    <property type="evidence" value="ECO:0007669"/>
    <property type="project" value="UniProtKB-KW"/>
</dbReference>
<name>A0A2W7NEG0_9RHOB</name>
<dbReference type="Gene3D" id="3.40.190.290">
    <property type="match status" value="1"/>
</dbReference>
<gene>
    <name evidence="6" type="ORF">LX81_00514</name>
</gene>
<dbReference type="SUPFAM" id="SSF46785">
    <property type="entry name" value="Winged helix' DNA-binding domain"/>
    <property type="match status" value="1"/>
</dbReference>
<keyword evidence="7" id="KW-1185">Reference proteome</keyword>
<dbReference type="GO" id="GO:0003700">
    <property type="term" value="F:DNA-binding transcription factor activity"/>
    <property type="evidence" value="ECO:0007669"/>
    <property type="project" value="InterPro"/>
</dbReference>
<dbReference type="OrthoDB" id="8479870at2"/>
<dbReference type="Pfam" id="PF03466">
    <property type="entry name" value="LysR_substrate"/>
    <property type="match status" value="1"/>
</dbReference>
<comment type="similarity">
    <text evidence="1">Belongs to the LysR transcriptional regulatory family.</text>
</comment>
<proteinExistence type="inferred from homology"/>
<dbReference type="PANTHER" id="PTHR30419:SF8">
    <property type="entry name" value="NITROGEN ASSIMILATION TRANSCRIPTIONAL ACTIVATOR-RELATED"/>
    <property type="match status" value="1"/>
</dbReference>
<evidence type="ECO:0000259" key="5">
    <source>
        <dbReference type="PROSITE" id="PS50931"/>
    </source>
</evidence>
<reference evidence="6 7" key="1">
    <citation type="submission" date="2018-06" db="EMBL/GenBank/DDBJ databases">
        <title>Genomic Encyclopedia of Archaeal and Bacterial Type Strains, Phase II (KMG-II): from individual species to whole genera.</title>
        <authorList>
            <person name="Goeker M."/>
        </authorList>
    </citation>
    <scope>NUCLEOTIDE SEQUENCE [LARGE SCALE GENOMIC DNA]</scope>
    <source>
        <strain evidence="6 7">DSM 22009</strain>
    </source>
</reference>
<protein>
    <submittedName>
        <fullName evidence="6">DNA-binding transcriptional LysR family regulator</fullName>
    </submittedName>
</protein>
<dbReference type="InterPro" id="IPR036390">
    <property type="entry name" value="WH_DNA-bd_sf"/>
</dbReference>
<dbReference type="PANTHER" id="PTHR30419">
    <property type="entry name" value="HTH-TYPE TRANSCRIPTIONAL REGULATOR YBHD"/>
    <property type="match status" value="1"/>
</dbReference>
<evidence type="ECO:0000256" key="4">
    <source>
        <dbReference type="ARBA" id="ARBA00023163"/>
    </source>
</evidence>
<sequence>MSDDRNLSRGGGDALVRRGLKFSQLRLMAALLETGRIGAAAAQSGMTQPAASRLLSQLENLLGTRLYARHPRGIVLTEAGRILAEQAVATLAGLDQSHDRIIQTVQGERGLVRLGSVTGPSLELVLPVIQRLRTTHPEIELSVQVETSDKLADALLAEDIDFYVGRIPQSTDARHFRFDPIGSEPLTIVARKDHPLAAEPEPTLRDCLAFEWVLQPPGGLMRRTVETYLLARKLPLPGKITATTSMLFTLALVDRTDAVAPMAVAVADFLAGRVAMDGRLIRLPVAGDLDVETYGIVRGAKTAAAPTVDRVIRGLTRQGRDLGR</sequence>
<evidence type="ECO:0000313" key="7">
    <source>
        <dbReference type="Proteomes" id="UP000248916"/>
    </source>
</evidence>
<evidence type="ECO:0000313" key="6">
    <source>
        <dbReference type="EMBL" id="PZX18821.1"/>
    </source>
</evidence>
<dbReference type="InterPro" id="IPR000847">
    <property type="entry name" value="LysR_HTH_N"/>
</dbReference>
<evidence type="ECO:0000256" key="3">
    <source>
        <dbReference type="ARBA" id="ARBA00023125"/>
    </source>
</evidence>
<evidence type="ECO:0000256" key="2">
    <source>
        <dbReference type="ARBA" id="ARBA00023015"/>
    </source>
</evidence>
<dbReference type="GO" id="GO:0005829">
    <property type="term" value="C:cytosol"/>
    <property type="evidence" value="ECO:0007669"/>
    <property type="project" value="TreeGrafter"/>
</dbReference>
<dbReference type="EMBL" id="QKZL01000002">
    <property type="protein sequence ID" value="PZX18821.1"/>
    <property type="molecule type" value="Genomic_DNA"/>
</dbReference>
<comment type="caution">
    <text evidence="6">The sequence shown here is derived from an EMBL/GenBank/DDBJ whole genome shotgun (WGS) entry which is preliminary data.</text>
</comment>
<evidence type="ECO:0000256" key="1">
    <source>
        <dbReference type="ARBA" id="ARBA00009437"/>
    </source>
</evidence>
<dbReference type="InterPro" id="IPR050950">
    <property type="entry name" value="HTH-type_LysR_regulators"/>
</dbReference>
<organism evidence="6 7">
    <name type="scientific">Palleronia aestuarii</name>
    <dbReference type="NCBI Taxonomy" id="568105"/>
    <lineage>
        <taxon>Bacteria</taxon>
        <taxon>Pseudomonadati</taxon>
        <taxon>Pseudomonadota</taxon>
        <taxon>Alphaproteobacteria</taxon>
        <taxon>Rhodobacterales</taxon>
        <taxon>Roseobacteraceae</taxon>
        <taxon>Palleronia</taxon>
    </lineage>
</organism>
<keyword evidence="2" id="KW-0805">Transcription regulation</keyword>
<dbReference type="PRINTS" id="PR00039">
    <property type="entry name" value="HTHLYSR"/>
</dbReference>
<dbReference type="PROSITE" id="PS50931">
    <property type="entry name" value="HTH_LYSR"/>
    <property type="match status" value="1"/>
</dbReference>
<dbReference type="Gene3D" id="1.10.10.10">
    <property type="entry name" value="Winged helix-like DNA-binding domain superfamily/Winged helix DNA-binding domain"/>
    <property type="match status" value="1"/>
</dbReference>
<dbReference type="Proteomes" id="UP000248916">
    <property type="component" value="Unassembled WGS sequence"/>
</dbReference>
<keyword evidence="3 6" id="KW-0238">DNA-binding</keyword>
<dbReference type="Pfam" id="PF00126">
    <property type="entry name" value="HTH_1"/>
    <property type="match status" value="1"/>
</dbReference>
<feature type="domain" description="HTH lysR-type" evidence="5">
    <location>
        <begin position="20"/>
        <end position="77"/>
    </location>
</feature>
<accession>A0A2W7NEG0</accession>
<dbReference type="SUPFAM" id="SSF53850">
    <property type="entry name" value="Periplasmic binding protein-like II"/>
    <property type="match status" value="1"/>
</dbReference>
<dbReference type="AlphaFoldDB" id="A0A2W7NEG0"/>